<feature type="chain" id="PRO_5046731953" description="TPM domain-containing protein" evidence="2">
    <location>
        <begin position="23"/>
        <end position="409"/>
    </location>
</feature>
<dbReference type="InterPro" id="IPR033438">
    <property type="entry name" value="MOLO1"/>
</dbReference>
<evidence type="ECO:0000313" key="4">
    <source>
        <dbReference type="Proteomes" id="UP001071777"/>
    </source>
</evidence>
<protein>
    <recommendedName>
        <fullName evidence="5">TPM domain-containing protein</fullName>
    </recommendedName>
</protein>
<evidence type="ECO:0000256" key="1">
    <source>
        <dbReference type="SAM" id="Phobius"/>
    </source>
</evidence>
<accession>A0ABQ8P8J1</accession>
<dbReference type="Pfam" id="PF17175">
    <property type="entry name" value="MOLO1"/>
    <property type="match status" value="1"/>
</dbReference>
<reference evidence="3" key="1">
    <citation type="submission" date="2022-10" db="EMBL/GenBank/DDBJ databases">
        <title>Adaptive evolution leads to modifications in subtelomeric GC content in a zoonotic Cryptosporidium species.</title>
        <authorList>
            <person name="Li J."/>
            <person name="Feng Y."/>
            <person name="Xiao L."/>
        </authorList>
    </citation>
    <scope>NUCLEOTIDE SEQUENCE</scope>
    <source>
        <strain evidence="3">25894</strain>
    </source>
</reference>
<evidence type="ECO:0008006" key="5">
    <source>
        <dbReference type="Google" id="ProtNLM"/>
    </source>
</evidence>
<comment type="caution">
    <text evidence="3">The sequence shown here is derived from an EMBL/GenBank/DDBJ whole genome shotgun (WGS) entry which is preliminary data.</text>
</comment>
<organism evidence="3 4">
    <name type="scientific">Cryptosporidium canis</name>
    <dbReference type="NCBI Taxonomy" id="195482"/>
    <lineage>
        <taxon>Eukaryota</taxon>
        <taxon>Sar</taxon>
        <taxon>Alveolata</taxon>
        <taxon>Apicomplexa</taxon>
        <taxon>Conoidasida</taxon>
        <taxon>Coccidia</taxon>
        <taxon>Eucoccidiorida</taxon>
        <taxon>Eimeriorina</taxon>
        <taxon>Cryptosporidiidae</taxon>
        <taxon>Cryptosporidium</taxon>
    </lineage>
</organism>
<keyword evidence="2" id="KW-0732">Signal</keyword>
<gene>
    <name evidence="3" type="ORF">OJ252_1405</name>
</gene>
<keyword evidence="4" id="KW-1185">Reference proteome</keyword>
<feature type="signal peptide" evidence="2">
    <location>
        <begin position="1"/>
        <end position="22"/>
    </location>
</feature>
<dbReference type="EMBL" id="JAPCXB010000052">
    <property type="protein sequence ID" value="KAJ1611952.1"/>
    <property type="molecule type" value="Genomic_DNA"/>
</dbReference>
<sequence length="409" mass="45906">MKRYFWSIILLGIVSFPSKSTGISVTRGKFFNGLQILSNLRPNILPRFIQEDNDVINSENVLSYFPNPLENPEKCGRKGRISSHICDPSKLLSIEEGDYIDTLIEDIRKAAVMKCGESMTGYNIGVAILPASLGDGGEIANKLLESWNMRDIDCNNDIIFVYLASENRAIIRWGTSVEPALNIVMYPELISEIDSVFLDKPIGPAIYNGISTIRRQLKENIGPPRRLPQLLVLSIIGGLTALGFGALVVSAISESKPFKSSTRTGRRLEAQELLNRIHAMVENGSIDKELCPITLMDLDRTGVPYVICNKGYKYEARSYMEWMKANRCGPETDPITKAIERNEFITSNREDVPAEFRKIPIKLYLESISNIYPEIITVSYLVSNTSRLLTPIQTKPIGAKHQRLHEKPK</sequence>
<name>A0ABQ8P8J1_9CRYT</name>
<dbReference type="PANTHER" id="PTHR33748:SF5">
    <property type="entry name" value="GROUND-LIKE DOMAIN-CONTAINING PROTEIN"/>
    <property type="match status" value="1"/>
</dbReference>
<proteinExistence type="predicted"/>
<keyword evidence="1" id="KW-0472">Membrane</keyword>
<evidence type="ECO:0000313" key="3">
    <source>
        <dbReference type="EMBL" id="KAJ1611952.1"/>
    </source>
</evidence>
<keyword evidence="1" id="KW-0812">Transmembrane</keyword>
<feature type="transmembrane region" description="Helical" evidence="1">
    <location>
        <begin position="230"/>
        <end position="253"/>
    </location>
</feature>
<dbReference type="Proteomes" id="UP001071777">
    <property type="component" value="Unassembled WGS sequence"/>
</dbReference>
<keyword evidence="1" id="KW-1133">Transmembrane helix</keyword>
<evidence type="ECO:0000256" key="2">
    <source>
        <dbReference type="SAM" id="SignalP"/>
    </source>
</evidence>
<dbReference type="Gene3D" id="3.10.310.50">
    <property type="match status" value="1"/>
</dbReference>
<dbReference type="PANTHER" id="PTHR33748">
    <property type="entry name" value="PROTEIN CBG04600"/>
    <property type="match status" value="1"/>
</dbReference>